<evidence type="ECO:0000313" key="2">
    <source>
        <dbReference type="Proteomes" id="UP000558284"/>
    </source>
</evidence>
<evidence type="ECO:0000313" key="1">
    <source>
        <dbReference type="EMBL" id="MBA1142835.1"/>
    </source>
</evidence>
<protein>
    <submittedName>
        <fullName evidence="1">Trypsin-like peptidase domain-containing protein</fullName>
    </submittedName>
</protein>
<accession>A0A838B8S8</accession>
<dbReference type="InterPro" id="IPR009003">
    <property type="entry name" value="Peptidase_S1_PA"/>
</dbReference>
<name>A0A838B8S8_9HYPH</name>
<gene>
    <name evidence="1" type="ORF">H0241_21675</name>
</gene>
<dbReference type="Proteomes" id="UP000558284">
    <property type="component" value="Unassembled WGS sequence"/>
</dbReference>
<dbReference type="EMBL" id="JACDTY010000011">
    <property type="protein sequence ID" value="MBA1142835.1"/>
    <property type="molecule type" value="Genomic_DNA"/>
</dbReference>
<dbReference type="Pfam" id="PF13365">
    <property type="entry name" value="Trypsin_2"/>
    <property type="match status" value="1"/>
</dbReference>
<reference evidence="1 2" key="1">
    <citation type="submission" date="2020-07" db="EMBL/GenBank/DDBJ databases">
        <title>Definition of the novel symbiovar canariense within Mesorhizobium novociceri, a new species of genus Mesorhizobium nodulating Cicer canariense in the Caldera de Taburiente National Park (La Palma, Canary Islands).</title>
        <authorList>
            <person name="Leon-Barrios M."/>
            <person name="Perez-Yepez J."/>
            <person name="Flores-Felix J.D."/>
            <person name="Ramirez-Baena M.H."/>
            <person name="Pulido-Suarez L."/>
            <person name="Igual J.M."/>
            <person name="Velazquez E."/>
            <person name="Peix A."/>
        </authorList>
    </citation>
    <scope>NUCLEOTIDE SEQUENCE [LARGE SCALE GENOMIC DNA]</scope>
    <source>
        <strain evidence="1 2">CCANP35</strain>
    </source>
</reference>
<keyword evidence="2" id="KW-1185">Reference proteome</keyword>
<proteinExistence type="predicted"/>
<comment type="caution">
    <text evidence="1">The sequence shown here is derived from an EMBL/GenBank/DDBJ whole genome shotgun (WGS) entry which is preliminary data.</text>
</comment>
<dbReference type="RefSeq" id="WP_181059879.1">
    <property type="nucleotide sequence ID" value="NZ_JACDTY010000011.1"/>
</dbReference>
<dbReference type="SUPFAM" id="SSF50494">
    <property type="entry name" value="Trypsin-like serine proteases"/>
    <property type="match status" value="1"/>
</dbReference>
<dbReference type="Gene3D" id="2.40.10.120">
    <property type="match status" value="1"/>
</dbReference>
<dbReference type="AlphaFoldDB" id="A0A838B8S8"/>
<sequence length="380" mass="41341">MSDQESKHQTAQRTDVIKQLYREYGAALVAIITTDVDGDEHIGTAFHVGDGSFVTARHVLDGQAKCRVELDGYRISHLGGDEDFDEETIEGFDKLEVHGLGHPDPMTDVAVFSIPQLSGLPAVPLGSHLDDWITDHDFVLNEVLVLGFPPIPLSKRSVLVAARGQINAVIDLINVNFVHFIVSVPPKGGFSGGVVMSEWGFALGVVTASLVKNHSPEELGYLTVLTVEPILECLAAHELLPRAVALTWDGLFTRKVAYFGKPEHSWAQAWVETDRDGHRTRMQLACPDERVARRALDAALAAVPHVKTSYSIVGKGVHEVSFHGEYASLVEPLKTAADAASMILIVADFLPVESPSVIHRALTRDFLVMNLDLASNLPDA</sequence>
<organism evidence="1 2">
    <name type="scientific">Mesorhizobium neociceri</name>
    <dbReference type="NCBI Taxonomy" id="1307853"/>
    <lineage>
        <taxon>Bacteria</taxon>
        <taxon>Pseudomonadati</taxon>
        <taxon>Pseudomonadota</taxon>
        <taxon>Alphaproteobacteria</taxon>
        <taxon>Hyphomicrobiales</taxon>
        <taxon>Phyllobacteriaceae</taxon>
        <taxon>Mesorhizobium</taxon>
    </lineage>
</organism>